<feature type="transmembrane region" description="Helical" evidence="1">
    <location>
        <begin position="192"/>
        <end position="214"/>
    </location>
</feature>
<name>A0A8J7U3G4_9BACT</name>
<comment type="caution">
    <text evidence="2">The sequence shown here is derived from an EMBL/GenBank/DDBJ whole genome shotgun (WGS) entry which is preliminary data.</text>
</comment>
<dbReference type="PANTHER" id="PTHR33979:SF2">
    <property type="entry name" value="PEPTIDASE M50B-LIKE-DOMAIN-CONTAINING PROTEIN"/>
    <property type="match status" value="1"/>
</dbReference>
<organism evidence="2 3">
    <name type="scientific">Acanthopleuribacter pedis</name>
    <dbReference type="NCBI Taxonomy" id="442870"/>
    <lineage>
        <taxon>Bacteria</taxon>
        <taxon>Pseudomonadati</taxon>
        <taxon>Acidobacteriota</taxon>
        <taxon>Holophagae</taxon>
        <taxon>Acanthopleuribacterales</taxon>
        <taxon>Acanthopleuribacteraceae</taxon>
        <taxon>Acanthopleuribacter</taxon>
    </lineage>
</organism>
<feature type="transmembrane region" description="Helical" evidence="1">
    <location>
        <begin position="98"/>
        <end position="119"/>
    </location>
</feature>
<evidence type="ECO:0000313" key="3">
    <source>
        <dbReference type="Proteomes" id="UP000664417"/>
    </source>
</evidence>
<dbReference type="AlphaFoldDB" id="A0A8J7U3G4"/>
<dbReference type="PANTHER" id="PTHR33979">
    <property type="entry name" value="OS02G0221600 PROTEIN"/>
    <property type="match status" value="1"/>
</dbReference>
<keyword evidence="1" id="KW-0472">Membrane</keyword>
<reference evidence="2" key="1">
    <citation type="submission" date="2021-03" db="EMBL/GenBank/DDBJ databases">
        <authorList>
            <person name="Wang G."/>
        </authorList>
    </citation>
    <scope>NUCLEOTIDE SEQUENCE</scope>
    <source>
        <strain evidence="2">KCTC 12899</strain>
    </source>
</reference>
<dbReference type="RefSeq" id="WP_207858412.1">
    <property type="nucleotide sequence ID" value="NZ_JAFREP010000007.1"/>
</dbReference>
<sequence>MDTLPSETPTKNPDPAHDRSFLLGLIGGLLFFWFILPVIYPPAARYTYLALYPITIIGTFIHEMGHGLASLATGGSFLWLQIEFFRGGSAITAGGWRLMILLGGLLGPAITGAVLLAVSTRVRPRWVMITLALYFVLGIFFMVKPLWYLFTGFSDPLLDRWQLSYLATLLVPVALLAATLKFMQFSEVGQRYFIQFLGVISCLAGFSSNSYIFMYEPLAGGGYSDARMIAGTFWTGPETVPFFWFVVFASIITVTNIAAVLYGTWLALKPTGSTPAKT</sequence>
<accession>A0A8J7U3G4</accession>
<proteinExistence type="predicted"/>
<keyword evidence="3" id="KW-1185">Reference proteome</keyword>
<gene>
    <name evidence="2" type="ORF">J3U88_09700</name>
</gene>
<keyword evidence="1" id="KW-0812">Transmembrane</keyword>
<dbReference type="EMBL" id="JAFREP010000007">
    <property type="protein sequence ID" value="MBO1318734.1"/>
    <property type="molecule type" value="Genomic_DNA"/>
</dbReference>
<feature type="transmembrane region" description="Helical" evidence="1">
    <location>
        <begin position="20"/>
        <end position="39"/>
    </location>
</feature>
<feature type="transmembrane region" description="Helical" evidence="1">
    <location>
        <begin position="162"/>
        <end position="180"/>
    </location>
</feature>
<dbReference type="InterPro" id="IPR049500">
    <property type="entry name" value="Peptidase_M50B-like"/>
</dbReference>
<feature type="transmembrane region" description="Helical" evidence="1">
    <location>
        <begin position="126"/>
        <end position="150"/>
    </location>
</feature>
<dbReference type="Proteomes" id="UP000664417">
    <property type="component" value="Unassembled WGS sequence"/>
</dbReference>
<keyword evidence="1" id="KW-1133">Transmembrane helix</keyword>
<dbReference type="Pfam" id="PF13398">
    <property type="entry name" value="Peptidase_M50B"/>
    <property type="match status" value="1"/>
</dbReference>
<evidence type="ECO:0000256" key="1">
    <source>
        <dbReference type="SAM" id="Phobius"/>
    </source>
</evidence>
<feature type="transmembrane region" description="Helical" evidence="1">
    <location>
        <begin position="242"/>
        <end position="268"/>
    </location>
</feature>
<protein>
    <submittedName>
        <fullName evidence="2">M50 family metallopeptidase</fullName>
    </submittedName>
</protein>
<feature type="transmembrane region" description="Helical" evidence="1">
    <location>
        <begin position="51"/>
        <end position="78"/>
    </location>
</feature>
<evidence type="ECO:0000313" key="2">
    <source>
        <dbReference type="EMBL" id="MBO1318734.1"/>
    </source>
</evidence>